<dbReference type="CDD" id="cd00719">
    <property type="entry name" value="GIY-YIG_SF"/>
    <property type="match status" value="1"/>
</dbReference>
<dbReference type="GO" id="GO:0003700">
    <property type="term" value="F:DNA-binding transcription factor activity"/>
    <property type="evidence" value="ECO:0007669"/>
    <property type="project" value="InterPro"/>
</dbReference>
<evidence type="ECO:0000259" key="5">
    <source>
        <dbReference type="PROSITE" id="PS51032"/>
    </source>
</evidence>
<dbReference type="OrthoDB" id="388551at2"/>
<keyword evidence="3" id="KW-0804">Transcription</keyword>
<evidence type="ECO:0000256" key="2">
    <source>
        <dbReference type="ARBA" id="ARBA00023125"/>
    </source>
</evidence>
<dbReference type="SMART" id="SM00380">
    <property type="entry name" value="AP2"/>
    <property type="match status" value="1"/>
</dbReference>
<evidence type="ECO:0008006" key="8">
    <source>
        <dbReference type="Google" id="ProtNLM"/>
    </source>
</evidence>
<dbReference type="GO" id="GO:0003677">
    <property type="term" value="F:DNA binding"/>
    <property type="evidence" value="ECO:0007669"/>
    <property type="project" value="UniProtKB-KW"/>
</dbReference>
<dbReference type="PROSITE" id="PS51032">
    <property type="entry name" value="AP2_ERF"/>
    <property type="match status" value="1"/>
</dbReference>
<evidence type="ECO:0000256" key="3">
    <source>
        <dbReference type="ARBA" id="ARBA00023163"/>
    </source>
</evidence>
<reference evidence="6 7" key="1">
    <citation type="journal article" date="2013" name="Int. J. Syst. Evol. Microbiol.">
        <title>Hoeflea suaedae sp. nov., an endophytic bacterium isolated from the root of the halophyte Suaeda maritima.</title>
        <authorList>
            <person name="Chung E.J."/>
            <person name="Park J.A."/>
            <person name="Pramanik P."/>
            <person name="Bibi F."/>
            <person name="Jeon C.O."/>
            <person name="Chung Y.R."/>
        </authorList>
    </citation>
    <scope>NUCLEOTIDE SEQUENCE [LARGE SCALE GENOMIC DNA]</scope>
    <source>
        <strain evidence="6 7">YC6898</strain>
    </source>
</reference>
<dbReference type="Proteomes" id="UP000295131">
    <property type="component" value="Unassembled WGS sequence"/>
</dbReference>
<dbReference type="EMBL" id="SMSI01000002">
    <property type="protein sequence ID" value="TDH35714.1"/>
    <property type="molecule type" value="Genomic_DNA"/>
</dbReference>
<keyword evidence="7" id="KW-1185">Reference proteome</keyword>
<keyword evidence="1" id="KW-0805">Transcription regulation</keyword>
<evidence type="ECO:0000256" key="1">
    <source>
        <dbReference type="ARBA" id="ARBA00023015"/>
    </source>
</evidence>
<dbReference type="Gene3D" id="3.30.730.10">
    <property type="entry name" value="AP2/ERF domain"/>
    <property type="match status" value="1"/>
</dbReference>
<dbReference type="RefSeq" id="WP_133284414.1">
    <property type="nucleotide sequence ID" value="NZ_SMSI01000002.1"/>
</dbReference>
<accession>A0A4R5PKH3</accession>
<protein>
    <recommendedName>
        <fullName evidence="8">AP2/ERF domain-containing protein</fullName>
    </recommendedName>
</protein>
<dbReference type="AlphaFoldDB" id="A0A4R5PKH3"/>
<dbReference type="SUPFAM" id="SSF54171">
    <property type="entry name" value="DNA-binding domain"/>
    <property type="match status" value="1"/>
</dbReference>
<evidence type="ECO:0000313" key="7">
    <source>
        <dbReference type="Proteomes" id="UP000295131"/>
    </source>
</evidence>
<dbReference type="Gene3D" id="3.40.1440.10">
    <property type="entry name" value="GIY-YIG endonuclease"/>
    <property type="match status" value="1"/>
</dbReference>
<keyword evidence="2" id="KW-0238">DNA-binding</keyword>
<dbReference type="InterPro" id="IPR035901">
    <property type="entry name" value="GIY-YIG_endonuc_sf"/>
</dbReference>
<sequence>MEQQQKSWVVYTLSDSRNQQAIRYVGITADAAKRIREHRRPRASDVSRRAKWLRSVVRAGGQVFMSVSSVVNSSEAAEAEEIRLIAELLASGADLVNGTAGGGGLLNPTAEVRDRISKASRATRTPAFRARLSKIMSAKVTTESMAALSLSIAAGKSSPEAKIRDKVAKRMKPPLSNNAGPYKGVSLYKASGKWGGRIKLNGVQRHLGIFPTPEAAARAYDQAAYAAWGKDCYLNFPADLAA</sequence>
<organism evidence="6 7">
    <name type="scientific">Pseudohoeflea suaedae</name>
    <dbReference type="NCBI Taxonomy" id="877384"/>
    <lineage>
        <taxon>Bacteria</taxon>
        <taxon>Pseudomonadati</taxon>
        <taxon>Pseudomonadota</taxon>
        <taxon>Alphaproteobacteria</taxon>
        <taxon>Hyphomicrobiales</taxon>
        <taxon>Rhizobiaceae</taxon>
        <taxon>Pseudohoeflea</taxon>
    </lineage>
</organism>
<gene>
    <name evidence="6" type="ORF">E2A64_10280</name>
</gene>
<dbReference type="InterPro" id="IPR000305">
    <property type="entry name" value="GIY-YIG_endonuc"/>
</dbReference>
<comment type="caution">
    <text evidence="6">The sequence shown here is derived from an EMBL/GenBank/DDBJ whole genome shotgun (WGS) entry which is preliminary data.</text>
</comment>
<dbReference type="InterPro" id="IPR001471">
    <property type="entry name" value="AP2/ERF_dom"/>
</dbReference>
<evidence type="ECO:0000313" key="6">
    <source>
        <dbReference type="EMBL" id="TDH35714.1"/>
    </source>
</evidence>
<dbReference type="PROSITE" id="PS50164">
    <property type="entry name" value="GIY_YIG"/>
    <property type="match status" value="1"/>
</dbReference>
<dbReference type="InterPro" id="IPR016177">
    <property type="entry name" value="DNA-bd_dom_sf"/>
</dbReference>
<dbReference type="InterPro" id="IPR036955">
    <property type="entry name" value="AP2/ERF_dom_sf"/>
</dbReference>
<dbReference type="SUPFAM" id="SSF82771">
    <property type="entry name" value="GIY-YIG endonuclease"/>
    <property type="match status" value="1"/>
</dbReference>
<name>A0A4R5PKH3_9HYPH</name>
<feature type="domain" description="GIY-YIG" evidence="4">
    <location>
        <begin position="6"/>
        <end position="95"/>
    </location>
</feature>
<dbReference type="Pfam" id="PF01541">
    <property type="entry name" value="GIY-YIG"/>
    <property type="match status" value="1"/>
</dbReference>
<proteinExistence type="predicted"/>
<feature type="domain" description="AP2/ERF" evidence="5">
    <location>
        <begin position="181"/>
        <end position="237"/>
    </location>
</feature>
<evidence type="ECO:0000259" key="4">
    <source>
        <dbReference type="PROSITE" id="PS50164"/>
    </source>
</evidence>